<reference evidence="2" key="1">
    <citation type="journal article" date="2015" name="MBio">
        <title>Genome-Resolved Metagenomic Analysis Reveals Roles for Candidate Phyla and Other Microbial Community Members in Biogeochemical Transformations in Oil Reservoirs.</title>
        <authorList>
            <person name="Hu P."/>
            <person name="Tom L."/>
            <person name="Singh A."/>
            <person name="Thomas B.C."/>
            <person name="Baker B.J."/>
            <person name="Piceno Y.M."/>
            <person name="Andersen G.L."/>
            <person name="Banfield J.F."/>
        </authorList>
    </citation>
    <scope>NUCLEOTIDE SEQUENCE [LARGE SCALE GENOMIC DNA]</scope>
</reference>
<evidence type="ECO:0000313" key="1">
    <source>
        <dbReference type="EMBL" id="KUK81955.1"/>
    </source>
</evidence>
<dbReference type="Proteomes" id="UP000054092">
    <property type="component" value="Unassembled WGS sequence"/>
</dbReference>
<gene>
    <name evidence="1" type="ORF">XD94_0236</name>
</gene>
<dbReference type="AlphaFoldDB" id="A0A124FYR0"/>
<sequence>MTGSYVNDMGEVGGEWKRVITGGSPFDLGMVKETV</sequence>
<name>A0A124FYR0_9BACT</name>
<comment type="caution">
    <text evidence="1">The sequence shown here is derived from an EMBL/GenBank/DDBJ whole genome shotgun (WGS) entry which is preliminary data.</text>
</comment>
<evidence type="ECO:0000313" key="2">
    <source>
        <dbReference type="Proteomes" id="UP000054092"/>
    </source>
</evidence>
<proteinExistence type="predicted"/>
<accession>A0A124FYR0</accession>
<protein>
    <submittedName>
        <fullName evidence="1">Uncharacterized protein</fullName>
    </submittedName>
</protein>
<organism evidence="1 2">
    <name type="scientific">Mesotoga prima</name>
    <dbReference type="NCBI Taxonomy" id="1184387"/>
    <lineage>
        <taxon>Bacteria</taxon>
        <taxon>Thermotogati</taxon>
        <taxon>Thermotogota</taxon>
        <taxon>Thermotogae</taxon>
        <taxon>Kosmotogales</taxon>
        <taxon>Kosmotogaceae</taxon>
        <taxon>Mesotoga</taxon>
    </lineage>
</organism>
<feature type="non-terminal residue" evidence="1">
    <location>
        <position position="35"/>
    </location>
</feature>
<dbReference type="EMBL" id="LGGP01000023">
    <property type="protein sequence ID" value="KUK81955.1"/>
    <property type="molecule type" value="Genomic_DNA"/>
</dbReference>